<reference evidence="4" key="1">
    <citation type="submission" date="2020-05" db="EMBL/GenBank/DDBJ databases">
        <authorList>
            <person name="Chiriac C."/>
            <person name="Salcher M."/>
            <person name="Ghai R."/>
            <person name="Kavagutti S V."/>
        </authorList>
    </citation>
    <scope>NUCLEOTIDE SEQUENCE</scope>
</reference>
<gene>
    <name evidence="4" type="ORF">UFOPK3381_00986</name>
</gene>
<dbReference type="FunFam" id="3.90.400.10:FF:000002">
    <property type="entry name" value="Sucrose isomerase"/>
    <property type="match status" value="1"/>
</dbReference>
<keyword evidence="2" id="KW-0326">Glycosidase</keyword>
<dbReference type="PANTHER" id="PTHR10357:SF179">
    <property type="entry name" value="NEUTRAL AND BASIC AMINO ACID TRANSPORT PROTEIN RBAT"/>
    <property type="match status" value="1"/>
</dbReference>
<evidence type="ECO:0000256" key="2">
    <source>
        <dbReference type="ARBA" id="ARBA00023295"/>
    </source>
</evidence>
<protein>
    <submittedName>
        <fullName evidence="4">Unannotated protein</fullName>
    </submittedName>
</protein>
<organism evidence="4">
    <name type="scientific">freshwater metagenome</name>
    <dbReference type="NCBI Taxonomy" id="449393"/>
    <lineage>
        <taxon>unclassified sequences</taxon>
        <taxon>metagenomes</taxon>
        <taxon>ecological metagenomes</taxon>
    </lineage>
</organism>
<evidence type="ECO:0000256" key="1">
    <source>
        <dbReference type="ARBA" id="ARBA00022801"/>
    </source>
</evidence>
<dbReference type="Gene3D" id="3.20.20.80">
    <property type="entry name" value="Glycosidases"/>
    <property type="match status" value="1"/>
</dbReference>
<feature type="domain" description="Glycosyl hydrolase family 13 catalytic" evidence="3">
    <location>
        <begin position="11"/>
        <end position="407"/>
    </location>
</feature>
<dbReference type="SUPFAM" id="SSF51445">
    <property type="entry name" value="(Trans)glycosidases"/>
    <property type="match status" value="1"/>
</dbReference>
<keyword evidence="1" id="KW-0378">Hydrolase</keyword>
<evidence type="ECO:0000313" key="4">
    <source>
        <dbReference type="EMBL" id="CAB4874298.1"/>
    </source>
</evidence>
<accession>A0A6J7DXG9</accession>
<dbReference type="EMBL" id="CAFBLN010000042">
    <property type="protein sequence ID" value="CAB4874298.1"/>
    <property type="molecule type" value="Genomic_DNA"/>
</dbReference>
<dbReference type="Pfam" id="PF00128">
    <property type="entry name" value="Alpha-amylase"/>
    <property type="match status" value="1"/>
</dbReference>
<dbReference type="PANTHER" id="PTHR10357">
    <property type="entry name" value="ALPHA-AMYLASE FAMILY MEMBER"/>
    <property type="match status" value="1"/>
</dbReference>
<dbReference type="GO" id="GO:0004556">
    <property type="term" value="F:alpha-amylase activity"/>
    <property type="evidence" value="ECO:0007669"/>
    <property type="project" value="TreeGrafter"/>
</dbReference>
<sequence>MEWWQTAVFYQIYPRSFLDTDGDGVGDINGIRSKLDYLVELGVDALWISPIFPSPMRDFGYDVADYCGVDPTFGTLDDLDALVSEVHARGMKIILDWVPNHTSSDHPWFTEASASRGSTKRDWYVWRSPTESGSLPNNWIRAWSDQPAWTWDETTEQYYLHCFLPSQPDLNWANIEVRAAMHDTLRFWLDRGIDGFRMDVIHLVGKELEVDDDPEMAALSHVPLNDVAITHEYLREIRTVMNEYDDRVSVGEVYLFDPKAVATYYGKDDELHLSFNFASLVTPWRAEAWRDLVAESEEMQLTVTAWWPTWVLSNHDNARVASRLGGDPARVRAAMILLLSLRGTPFLYAGEELGLLDAEIPTERIVDPGGRDGCRAPIPWSNRPSWGWPTDPWLPFVDDVATVNAEAQMADPDSMLNFTKELLQMRRRHAAWRIGQLTKLQVVGHVLSFERATQDDRVGVAVNFGKSQARLPWQQTQIRESFGSISPEGELPPGGAAWVELT</sequence>
<dbReference type="InterPro" id="IPR017853">
    <property type="entry name" value="GH"/>
</dbReference>
<evidence type="ECO:0000259" key="3">
    <source>
        <dbReference type="SMART" id="SM00642"/>
    </source>
</evidence>
<dbReference type="SMART" id="SM00642">
    <property type="entry name" value="Aamy"/>
    <property type="match status" value="1"/>
</dbReference>
<dbReference type="InterPro" id="IPR045857">
    <property type="entry name" value="O16G_dom_2"/>
</dbReference>
<dbReference type="Gene3D" id="3.90.400.10">
    <property type="entry name" value="Oligo-1,6-glucosidase, Domain 2"/>
    <property type="match status" value="1"/>
</dbReference>
<dbReference type="InterPro" id="IPR006047">
    <property type="entry name" value="GH13_cat_dom"/>
</dbReference>
<proteinExistence type="predicted"/>
<name>A0A6J7DXG9_9ZZZZ</name>
<dbReference type="AlphaFoldDB" id="A0A6J7DXG9"/>
<dbReference type="GO" id="GO:0009313">
    <property type="term" value="P:oligosaccharide catabolic process"/>
    <property type="evidence" value="ECO:0007669"/>
    <property type="project" value="TreeGrafter"/>
</dbReference>